<evidence type="ECO:0000256" key="2">
    <source>
        <dbReference type="SAM" id="SignalP"/>
    </source>
</evidence>
<keyword evidence="1" id="KW-1133">Transmembrane helix</keyword>
<dbReference type="Proteomes" id="UP000298324">
    <property type="component" value="Unassembled WGS sequence"/>
</dbReference>
<gene>
    <name evidence="3" type="ORF">Psch_03451</name>
</gene>
<dbReference type="RefSeq" id="WP_190259024.1">
    <property type="nucleotide sequence ID" value="NZ_QFGA01000003.1"/>
</dbReference>
<feature type="transmembrane region" description="Helical" evidence="1">
    <location>
        <begin position="70"/>
        <end position="92"/>
    </location>
</feature>
<protein>
    <recommendedName>
        <fullName evidence="5">TrbC/VIRB2 family protein</fullName>
    </recommendedName>
</protein>
<accession>A0A4Y7R7J5</accession>
<organism evidence="3 4">
    <name type="scientific">Pelotomaculum schinkii</name>
    <dbReference type="NCBI Taxonomy" id="78350"/>
    <lineage>
        <taxon>Bacteria</taxon>
        <taxon>Bacillati</taxon>
        <taxon>Bacillota</taxon>
        <taxon>Clostridia</taxon>
        <taxon>Eubacteriales</taxon>
        <taxon>Desulfotomaculaceae</taxon>
        <taxon>Pelotomaculum</taxon>
    </lineage>
</organism>
<proteinExistence type="predicted"/>
<evidence type="ECO:0008006" key="5">
    <source>
        <dbReference type="Google" id="ProtNLM"/>
    </source>
</evidence>
<keyword evidence="2" id="KW-0732">Signal</keyword>
<dbReference type="AlphaFoldDB" id="A0A4Y7R7J5"/>
<feature type="signal peptide" evidence="2">
    <location>
        <begin position="1"/>
        <end position="30"/>
    </location>
</feature>
<feature type="chain" id="PRO_5021453378" description="TrbC/VIRB2 family protein" evidence="2">
    <location>
        <begin position="31"/>
        <end position="110"/>
    </location>
</feature>
<name>A0A4Y7R7J5_9FIRM</name>
<feature type="transmembrane region" description="Helical" evidence="1">
    <location>
        <begin position="40"/>
        <end position="58"/>
    </location>
</feature>
<keyword evidence="1" id="KW-0472">Membrane</keyword>
<keyword evidence="1" id="KW-0812">Transmembrane</keyword>
<sequence>MFGTNKHARTLLLLCFLVLSLLAIPQIAFADTGIAPIDSLWKLLANGGVFLLFVILLITSIKKMWEHQMMGLVIIILFGVIILLVVNSDFVIQVAKGIATKLGLTWTGAQ</sequence>
<reference evidence="3 4" key="1">
    <citation type="journal article" date="2018" name="Environ. Microbiol.">
        <title>Novel energy conservation strategies and behaviour of Pelotomaculum schinkii driving syntrophic propionate catabolism.</title>
        <authorList>
            <person name="Hidalgo-Ahumada C.A.P."/>
            <person name="Nobu M.K."/>
            <person name="Narihiro T."/>
            <person name="Tamaki H."/>
            <person name="Liu W.T."/>
            <person name="Kamagata Y."/>
            <person name="Stams A.J.M."/>
            <person name="Imachi H."/>
            <person name="Sousa D.Z."/>
        </authorList>
    </citation>
    <scope>NUCLEOTIDE SEQUENCE [LARGE SCALE GENOMIC DNA]</scope>
    <source>
        <strain evidence="3 4">HH</strain>
    </source>
</reference>
<comment type="caution">
    <text evidence="3">The sequence shown here is derived from an EMBL/GenBank/DDBJ whole genome shotgun (WGS) entry which is preliminary data.</text>
</comment>
<evidence type="ECO:0000313" key="3">
    <source>
        <dbReference type="EMBL" id="TEB04689.1"/>
    </source>
</evidence>
<dbReference type="EMBL" id="QFGA01000003">
    <property type="protein sequence ID" value="TEB04689.1"/>
    <property type="molecule type" value="Genomic_DNA"/>
</dbReference>
<evidence type="ECO:0000313" key="4">
    <source>
        <dbReference type="Proteomes" id="UP000298324"/>
    </source>
</evidence>
<keyword evidence="4" id="KW-1185">Reference proteome</keyword>
<evidence type="ECO:0000256" key="1">
    <source>
        <dbReference type="SAM" id="Phobius"/>
    </source>
</evidence>